<dbReference type="SUPFAM" id="SSF56322">
    <property type="entry name" value="ADC synthase"/>
    <property type="match status" value="1"/>
</dbReference>
<name>A0A7W0HS76_9ACTN</name>
<dbReference type="InterPro" id="IPR015890">
    <property type="entry name" value="Chorismate_C"/>
</dbReference>
<keyword evidence="8" id="KW-1185">Reference proteome</keyword>
<sequence length="381" mass="38975">MSSPGLAPAGGVLSAYRPDSTFVFSTSRGTLLAEGVYFAVPHSVRPAGLADLPARVSGSLRVALAAGHERPIVVGAVPFAPEAAACLAVPVSVRQAPAPSAAVRQAAPPPDRLQRAEPFPTPDAYRRAVAGAVADLRAGRLEKVVLARTLRLPFHGDLAAVLSALAAHDPSGYAYSVPLPGDRTLLGASPELLVSRTGTRVVATPMAGSLPRSCDPAPLLGSRKDRHEHALVVAAVAEALRPHCRSLTVPAEPSLTATATMWHLATTVTGELAGPETTSLTLAAALHPTPAVGGVPTDDALRVIGELEPFDRGFYAGMVGWEDASGDGEWAVTLRCAVADGATITLFAGAGIVTGSDPEAELAETSAKFATALRAMGLADV</sequence>
<dbReference type="Proteomes" id="UP000530928">
    <property type="component" value="Unassembled WGS sequence"/>
</dbReference>
<dbReference type="PANTHER" id="PTHR42839">
    <property type="entry name" value="ISOCHORISMATE SYNTHASE ENTC"/>
    <property type="match status" value="1"/>
</dbReference>
<comment type="similarity">
    <text evidence="2">Belongs to the isochorismate synthase family.</text>
</comment>
<dbReference type="EMBL" id="JACDUR010000005">
    <property type="protein sequence ID" value="MBA2893602.1"/>
    <property type="molecule type" value="Genomic_DNA"/>
</dbReference>
<protein>
    <recommendedName>
        <fullName evidence="3">isochorismate synthase</fullName>
        <ecNumber evidence="3">5.4.4.2</ecNumber>
    </recommendedName>
    <alternativeName>
        <fullName evidence="5">Isochorismate mutase</fullName>
    </alternativeName>
</protein>
<evidence type="ECO:0000256" key="3">
    <source>
        <dbReference type="ARBA" id="ARBA00012824"/>
    </source>
</evidence>
<comment type="catalytic activity">
    <reaction evidence="1">
        <text>chorismate = isochorismate</text>
        <dbReference type="Rhea" id="RHEA:18985"/>
        <dbReference type="ChEBI" id="CHEBI:29748"/>
        <dbReference type="ChEBI" id="CHEBI:29780"/>
        <dbReference type="EC" id="5.4.4.2"/>
    </reaction>
</comment>
<comment type="caution">
    <text evidence="7">The sequence shown here is derived from an EMBL/GenBank/DDBJ whole genome shotgun (WGS) entry which is preliminary data.</text>
</comment>
<accession>A0A7W0HS76</accession>
<dbReference type="AlphaFoldDB" id="A0A7W0HS76"/>
<dbReference type="EC" id="5.4.4.2" evidence="3"/>
<dbReference type="RefSeq" id="WP_181612399.1">
    <property type="nucleotide sequence ID" value="NZ_BAABAM010000005.1"/>
</dbReference>
<reference evidence="7 8" key="1">
    <citation type="submission" date="2020-07" db="EMBL/GenBank/DDBJ databases">
        <title>Genomic Encyclopedia of Type Strains, Phase IV (KMG-IV): sequencing the most valuable type-strain genomes for metagenomic binning, comparative biology and taxonomic classification.</title>
        <authorList>
            <person name="Goeker M."/>
        </authorList>
    </citation>
    <scope>NUCLEOTIDE SEQUENCE [LARGE SCALE GENOMIC DNA]</scope>
    <source>
        <strain evidence="7 8">DSM 45533</strain>
    </source>
</reference>
<proteinExistence type="inferred from homology"/>
<evidence type="ECO:0000256" key="4">
    <source>
        <dbReference type="ARBA" id="ARBA00023235"/>
    </source>
</evidence>
<dbReference type="GO" id="GO:0008909">
    <property type="term" value="F:isochorismate synthase activity"/>
    <property type="evidence" value="ECO:0007669"/>
    <property type="project" value="UniProtKB-EC"/>
</dbReference>
<dbReference type="Pfam" id="PF00425">
    <property type="entry name" value="Chorismate_bind"/>
    <property type="match status" value="1"/>
</dbReference>
<dbReference type="GO" id="GO:0009697">
    <property type="term" value="P:salicylic acid biosynthetic process"/>
    <property type="evidence" value="ECO:0007669"/>
    <property type="project" value="TreeGrafter"/>
</dbReference>
<organism evidence="7 8">
    <name type="scientific">Nonomuraea soli</name>
    <dbReference type="NCBI Taxonomy" id="1032476"/>
    <lineage>
        <taxon>Bacteria</taxon>
        <taxon>Bacillati</taxon>
        <taxon>Actinomycetota</taxon>
        <taxon>Actinomycetes</taxon>
        <taxon>Streptosporangiales</taxon>
        <taxon>Streptosporangiaceae</taxon>
        <taxon>Nonomuraea</taxon>
    </lineage>
</organism>
<evidence type="ECO:0000256" key="1">
    <source>
        <dbReference type="ARBA" id="ARBA00000799"/>
    </source>
</evidence>
<dbReference type="InterPro" id="IPR004561">
    <property type="entry name" value="IsoChor_synthase"/>
</dbReference>
<gene>
    <name evidence="7" type="ORF">HNR30_004963</name>
</gene>
<keyword evidence="4 7" id="KW-0413">Isomerase</keyword>
<evidence type="ECO:0000313" key="8">
    <source>
        <dbReference type="Proteomes" id="UP000530928"/>
    </source>
</evidence>
<evidence type="ECO:0000256" key="5">
    <source>
        <dbReference type="ARBA" id="ARBA00041564"/>
    </source>
</evidence>
<dbReference type="NCBIfam" id="TIGR00543">
    <property type="entry name" value="isochor_syn"/>
    <property type="match status" value="1"/>
</dbReference>
<evidence type="ECO:0000313" key="7">
    <source>
        <dbReference type="EMBL" id="MBA2893602.1"/>
    </source>
</evidence>
<evidence type="ECO:0000259" key="6">
    <source>
        <dbReference type="Pfam" id="PF00425"/>
    </source>
</evidence>
<evidence type="ECO:0000256" key="2">
    <source>
        <dbReference type="ARBA" id="ARBA00005297"/>
    </source>
</evidence>
<feature type="domain" description="Chorismate-utilising enzyme C-terminal" evidence="6">
    <location>
        <begin position="123"/>
        <end position="368"/>
    </location>
</feature>
<dbReference type="InterPro" id="IPR005801">
    <property type="entry name" value="ADC_synthase"/>
</dbReference>
<dbReference type="PANTHER" id="PTHR42839:SF2">
    <property type="entry name" value="ISOCHORISMATE SYNTHASE ENTC"/>
    <property type="match status" value="1"/>
</dbReference>
<dbReference type="Gene3D" id="3.60.120.10">
    <property type="entry name" value="Anthranilate synthase"/>
    <property type="match status" value="1"/>
</dbReference>